<organism evidence="2 3">
    <name type="scientific">Pseudoduganella chitinolytica</name>
    <dbReference type="NCBI Taxonomy" id="34070"/>
    <lineage>
        <taxon>Bacteria</taxon>
        <taxon>Pseudomonadati</taxon>
        <taxon>Pseudomonadota</taxon>
        <taxon>Betaproteobacteria</taxon>
        <taxon>Burkholderiales</taxon>
        <taxon>Oxalobacteraceae</taxon>
        <taxon>Telluria group</taxon>
        <taxon>Pseudoduganella</taxon>
    </lineage>
</organism>
<name>A0ABY8BCE6_9BURK</name>
<keyword evidence="3" id="KW-1185">Reference proteome</keyword>
<evidence type="ECO:0000313" key="3">
    <source>
        <dbReference type="Proteomes" id="UP001216510"/>
    </source>
</evidence>
<reference evidence="2 3" key="1">
    <citation type="submission" date="2023-02" db="EMBL/GenBank/DDBJ databases">
        <title>Gemone sequence of Telluria chitinolytica ACM 3522T.</title>
        <authorList>
            <person name="Frediansyah A."/>
            <person name="Miess H."/>
            <person name="Gross H."/>
        </authorList>
    </citation>
    <scope>NUCLEOTIDE SEQUENCE [LARGE SCALE GENOMIC DNA]</scope>
    <source>
        <strain evidence="2 3">ACM 3522</strain>
    </source>
</reference>
<dbReference type="PANTHER" id="PTHR39639:SF1">
    <property type="entry name" value="DUF262 DOMAIN-CONTAINING PROTEIN"/>
    <property type="match status" value="1"/>
</dbReference>
<evidence type="ECO:0000313" key="2">
    <source>
        <dbReference type="EMBL" id="WEF32422.1"/>
    </source>
</evidence>
<feature type="domain" description="GmrSD restriction endonucleases N-terminal" evidence="1">
    <location>
        <begin position="36"/>
        <end position="187"/>
    </location>
</feature>
<evidence type="ECO:0000259" key="1">
    <source>
        <dbReference type="Pfam" id="PF03235"/>
    </source>
</evidence>
<gene>
    <name evidence="2" type="ORF">PX653_23905</name>
</gene>
<protein>
    <submittedName>
        <fullName evidence="2">DUF262 domain-containing protein</fullName>
    </submittedName>
</protein>
<proteinExistence type="predicted"/>
<dbReference type="Proteomes" id="UP001216510">
    <property type="component" value="Chromosome"/>
</dbReference>
<dbReference type="InterPro" id="IPR004919">
    <property type="entry name" value="GmrSD_N"/>
</dbReference>
<dbReference type="Pfam" id="PF03235">
    <property type="entry name" value="GmrSD_N"/>
    <property type="match status" value="1"/>
</dbReference>
<dbReference type="EMBL" id="CP119083">
    <property type="protein sequence ID" value="WEF32422.1"/>
    <property type="molecule type" value="Genomic_DNA"/>
</dbReference>
<sequence>MNDKININELQQQLESERRLVSFDSYDMTVRQLYDMFLEGNIFVPPEYQRQFVWPVDRESELIESILLGIPVPSLFMATNPDATWEIVDGVQRLSTIVHFASDDPAQLKKINRKHSLVIANLEKLSGLNHGTYAELAKSMQLMFMTRPIRVTVLNDKSDMNVRFDLFERLNTGGVSLTNQEIRNCIFRGKFNESLKLLSQSEEFVKAVKLNDASQKNGMAEEYVLRFFAYYDNHSNFDHSVKEFLNDYMKAHASKGPAATKVALFKRVFSTLAEAYPNGITRGQSSITAANLYEALAVGTALAMKAKKPISVRKLAKLADNPDLKKLTTGATNSRRMVLSRINFVKDAV</sequence>
<dbReference type="RefSeq" id="WP_277415168.1">
    <property type="nucleotide sequence ID" value="NZ_CP119083.1"/>
</dbReference>
<dbReference type="PANTHER" id="PTHR39639">
    <property type="entry name" value="CHROMOSOME 16, WHOLE GENOME SHOTGUN SEQUENCE"/>
    <property type="match status" value="1"/>
</dbReference>
<accession>A0ABY8BCE6</accession>